<proteinExistence type="predicted"/>
<accession>A0A0F9S7N0</accession>
<dbReference type="EMBL" id="LAZR01002808">
    <property type="protein sequence ID" value="KKN25353.1"/>
    <property type="molecule type" value="Genomic_DNA"/>
</dbReference>
<gene>
    <name evidence="1" type="ORF">LCGC14_0885600</name>
</gene>
<dbReference type="AlphaFoldDB" id="A0A0F9S7N0"/>
<reference evidence="1" key="1">
    <citation type="journal article" date="2015" name="Nature">
        <title>Complex archaea that bridge the gap between prokaryotes and eukaryotes.</title>
        <authorList>
            <person name="Spang A."/>
            <person name="Saw J.H."/>
            <person name="Jorgensen S.L."/>
            <person name="Zaremba-Niedzwiedzka K."/>
            <person name="Martijn J."/>
            <person name="Lind A.E."/>
            <person name="van Eijk R."/>
            <person name="Schleper C."/>
            <person name="Guy L."/>
            <person name="Ettema T.J."/>
        </authorList>
    </citation>
    <scope>NUCLEOTIDE SEQUENCE</scope>
</reference>
<name>A0A0F9S7N0_9ZZZZ</name>
<organism evidence="1">
    <name type="scientific">marine sediment metagenome</name>
    <dbReference type="NCBI Taxonomy" id="412755"/>
    <lineage>
        <taxon>unclassified sequences</taxon>
        <taxon>metagenomes</taxon>
        <taxon>ecological metagenomes</taxon>
    </lineage>
</organism>
<evidence type="ECO:0000313" key="1">
    <source>
        <dbReference type="EMBL" id="KKN25353.1"/>
    </source>
</evidence>
<comment type="caution">
    <text evidence="1">The sequence shown here is derived from an EMBL/GenBank/DDBJ whole genome shotgun (WGS) entry which is preliminary data.</text>
</comment>
<sequence>MTIKFYLTDIDKIDYAFWGKDLNTISFELMKPDPIIDTSIMIDIDTILKFKEAIDNMLELRKKKLKR</sequence>
<protein>
    <submittedName>
        <fullName evidence="1">Uncharacterized protein</fullName>
    </submittedName>
</protein>